<gene>
    <name evidence="4" type="primary">AVEN_142352_1</name>
    <name evidence="4" type="ORF">CDAR_553022</name>
</gene>
<feature type="domain" description="C2H2-type" evidence="3">
    <location>
        <begin position="8"/>
        <end position="39"/>
    </location>
</feature>
<keyword evidence="5" id="KW-1185">Reference proteome</keyword>
<sequence length="1547" mass="171109">MEYERYRYICEFCKGSFDKLENLNKHVQHIHTVHTSTKENRICSLCGAQCLKIEGYRNHLRHLHGRNEEGQVYAFKCFNDFLMWKNDLEKKNYCKYGMRMPPKRLQSGEKIHVYQCDSSDPSSKEKKTGVAVKENCPALISAIESAKTHGVKVEIWDSHVGHVIPNGEGMNSIISSFGVAEITYPSDQSYHSVGMDENIFILPESSNSSFSESFGSEFSKKKNSRSRDKTKKIKLCEDVSQSFSQKFAYKKDPSKKTGSMCHSLASVACMKASTKKKVETSALSTVTDSVTEAVSTISSSSSNTQVTSSVEEISNEVSVDCSISDFNCKPKTEENRVLPVSPHKAESAENDDISITPDMIGKQPTFAVIGEGPLSGHVVLLNTVPPSIKDQTTVHSPNQNLIPIGSAISVETVPTKKDKPSNNSEINNIIPDVVIYPVASENEKILPIKNISGIVQNPNSFKDSKVSSPSILKKIKKVGQNSIKKYGKKNTFVSGKDTSVLGKRKASPEKNIYPVSPKPILPSNIINSIHLVSSTPNMSTSNIKGIIPHSVPLKETNSVQHNNSTPSNSISNFTSTVPVYSNSKTRDSLPTSKDSTGNQTVLSSFPPGQAFMSINNNLIPIGTLGTPILQSNLNSSFVLTSTVPTSPIIRPIQTAANFTPLTSRLPVTSANASLQTLNSKVLDNEKLPAALPASGYKDDTGTSNIVLIPQTKIGSSVSFSSPLMSYSIRTTTSNSVGPNRIQPIISNPLVSGGINSVIPRPLISSGIGPVFTRIAPGTQIISTPLLPTNTQFIPAPLLTNQRNSRPILQTKGSSLPSSLIGQPSIAIVTSTNVFPKSIISTTVSNAVKVQKVNLPVTKNVKNPSVPVSKKNKTTIVSEHMKVSNVVINTQPIISTPAINIPQLSSIAPQKPGAFIFESSGDVYMLEPVDENVQSKKEYDQNVEKTSMSVCNSNEEISSDLINNSDKIVEPAHSDVSKEDDLFNTTESACSDTSKEDDFSKAIESSSSDSSKEGGFCSIAESTPSDTNKDNELCKSTPLNKSKEHCLSNLHLEKGDVVENQNNLDVKTDGKLKSLSPSKMFVSSPLEPKNSVQIKSITQEKRPLKDDDIEILKKVKYYQMEMKYLNSLAECKQLKLELAKAQMKNREMEERRFTDRILNNQLEKGTSNTDVFVQLTENLESKRDTNINELAGNLVIDIDSLNDQDSNIRMNINKCIEIIETDQSSHSANQENNNINLNNHCKHDNNLDKKQLDSKISNDLESKTDDIENKKGDFEDQNMDCNDLDNQTKTKEGFEEHSLDISDEQSYDCNLSDQINSIDSDEEKSVNTNESDSVSISKCIENNTKTDQSILDTEPTKQFSDKENDPVFLDSNTSDKEINFRNSKFFKENPLNSNAVEKSSNTNCELSALQNLDEGKELKCINNEIADSIKSKDKEIQDAISCEVFHHDAIKELESRYKTDECLDIFTMIRTSVLRGLHDEVKTLYDENEKLHEMLKKRRLSHVYINGHWRWEYFSKDMEGKTSISFPNNIKEQNFTPGQIAPYYPISR</sequence>
<organism evidence="4 5">
    <name type="scientific">Caerostris darwini</name>
    <dbReference type="NCBI Taxonomy" id="1538125"/>
    <lineage>
        <taxon>Eukaryota</taxon>
        <taxon>Metazoa</taxon>
        <taxon>Ecdysozoa</taxon>
        <taxon>Arthropoda</taxon>
        <taxon>Chelicerata</taxon>
        <taxon>Arachnida</taxon>
        <taxon>Araneae</taxon>
        <taxon>Araneomorphae</taxon>
        <taxon>Entelegynae</taxon>
        <taxon>Araneoidea</taxon>
        <taxon>Araneidae</taxon>
        <taxon>Caerostris</taxon>
    </lineage>
</organism>
<reference evidence="4 5" key="1">
    <citation type="submission" date="2021-06" db="EMBL/GenBank/DDBJ databases">
        <title>Caerostris darwini draft genome.</title>
        <authorList>
            <person name="Kono N."/>
            <person name="Arakawa K."/>
        </authorList>
    </citation>
    <scope>NUCLEOTIDE SEQUENCE [LARGE SCALE GENOMIC DNA]</scope>
</reference>
<dbReference type="InterPro" id="IPR013087">
    <property type="entry name" value="Znf_C2H2_type"/>
</dbReference>
<evidence type="ECO:0000256" key="2">
    <source>
        <dbReference type="SAM" id="MobiDB-lite"/>
    </source>
</evidence>
<keyword evidence="1" id="KW-0479">Metal-binding</keyword>
<comment type="caution">
    <text evidence="4">The sequence shown here is derived from an EMBL/GenBank/DDBJ whole genome shotgun (WGS) entry which is preliminary data.</text>
</comment>
<keyword evidence="1" id="KW-0863">Zinc-finger</keyword>
<dbReference type="GO" id="GO:0008270">
    <property type="term" value="F:zinc ion binding"/>
    <property type="evidence" value="ECO:0007669"/>
    <property type="project" value="UniProtKB-KW"/>
</dbReference>
<evidence type="ECO:0000313" key="5">
    <source>
        <dbReference type="Proteomes" id="UP001054837"/>
    </source>
</evidence>
<feature type="region of interest" description="Disordered" evidence="2">
    <location>
        <begin position="1255"/>
        <end position="1286"/>
    </location>
</feature>
<feature type="region of interest" description="Disordered" evidence="2">
    <location>
        <begin position="1345"/>
        <end position="1372"/>
    </location>
</feature>
<dbReference type="InterPro" id="IPR052797">
    <property type="entry name" value="RegFact_GeneExpr_CellDeath"/>
</dbReference>
<dbReference type="PANTHER" id="PTHR33936">
    <property type="entry name" value="PROTEIN CBG17840"/>
    <property type="match status" value="1"/>
</dbReference>
<feature type="compositionally biased region" description="Basic and acidic residues" evidence="2">
    <location>
        <begin position="970"/>
        <end position="980"/>
    </location>
</feature>
<dbReference type="SMART" id="SM00355">
    <property type="entry name" value="ZnF_C2H2"/>
    <property type="match status" value="2"/>
</dbReference>
<dbReference type="EMBL" id="BPLQ01014384">
    <property type="protein sequence ID" value="GIY79355.1"/>
    <property type="molecule type" value="Genomic_DNA"/>
</dbReference>
<dbReference type="PANTHER" id="PTHR33936:SF25">
    <property type="entry name" value="C2H2-TYPE DOMAIN-CONTAINING PROTEIN"/>
    <property type="match status" value="1"/>
</dbReference>
<dbReference type="PROSITE" id="PS50157">
    <property type="entry name" value="ZINC_FINGER_C2H2_2"/>
    <property type="match status" value="1"/>
</dbReference>
<dbReference type="PROSITE" id="PS00028">
    <property type="entry name" value="ZINC_FINGER_C2H2_1"/>
    <property type="match status" value="2"/>
</dbReference>
<protein>
    <submittedName>
        <fullName evidence="4">C2H2-type domain-containing protein</fullName>
    </submittedName>
</protein>
<feature type="compositionally biased region" description="Basic and acidic residues" evidence="2">
    <location>
        <begin position="1255"/>
        <end position="1273"/>
    </location>
</feature>
<feature type="compositionally biased region" description="Low complexity" evidence="2">
    <location>
        <begin position="1001"/>
        <end position="1017"/>
    </location>
</feature>
<dbReference type="Proteomes" id="UP001054837">
    <property type="component" value="Unassembled WGS sequence"/>
</dbReference>
<feature type="compositionally biased region" description="Polar residues" evidence="2">
    <location>
        <begin position="982"/>
        <end position="991"/>
    </location>
</feature>
<evidence type="ECO:0000256" key="1">
    <source>
        <dbReference type="PROSITE-ProRule" id="PRU00042"/>
    </source>
</evidence>
<name>A0AAV4WBA0_9ARAC</name>
<feature type="region of interest" description="Disordered" evidence="2">
    <location>
        <begin position="556"/>
        <end position="598"/>
    </location>
</feature>
<keyword evidence="1" id="KW-0862">Zinc</keyword>
<accession>A0AAV4WBA0</accession>
<evidence type="ECO:0000259" key="3">
    <source>
        <dbReference type="PROSITE" id="PS50157"/>
    </source>
</evidence>
<feature type="region of interest" description="Disordered" evidence="2">
    <location>
        <begin position="970"/>
        <end position="1034"/>
    </location>
</feature>
<evidence type="ECO:0000313" key="4">
    <source>
        <dbReference type="EMBL" id="GIY79355.1"/>
    </source>
</evidence>
<proteinExistence type="predicted"/>